<evidence type="ECO:0000313" key="7">
    <source>
        <dbReference type="EMBL" id="KAH8690798.1"/>
    </source>
</evidence>
<protein>
    <submittedName>
        <fullName evidence="7">Major facilitator superfamily domain-containing protein</fullName>
    </submittedName>
</protein>
<feature type="transmembrane region" description="Helical" evidence="5">
    <location>
        <begin position="406"/>
        <end position="427"/>
    </location>
</feature>
<evidence type="ECO:0000256" key="1">
    <source>
        <dbReference type="ARBA" id="ARBA00004141"/>
    </source>
</evidence>
<comment type="caution">
    <text evidence="7">The sequence shown here is derived from an EMBL/GenBank/DDBJ whole genome shotgun (WGS) entry which is preliminary data.</text>
</comment>
<keyword evidence="4 5" id="KW-0472">Membrane</keyword>
<reference evidence="7" key="1">
    <citation type="submission" date="2021-12" db="EMBL/GenBank/DDBJ databases">
        <title>Convergent genome expansion in fungi linked to evolution of root-endophyte symbiosis.</title>
        <authorList>
            <consortium name="DOE Joint Genome Institute"/>
            <person name="Ke Y.-H."/>
            <person name="Bonito G."/>
            <person name="Liao H.-L."/>
            <person name="Looney B."/>
            <person name="Rojas-Flechas A."/>
            <person name="Nash J."/>
            <person name="Hameed K."/>
            <person name="Schadt C."/>
            <person name="Martin F."/>
            <person name="Crous P.W."/>
            <person name="Miettinen O."/>
            <person name="Magnuson J.K."/>
            <person name="Labbe J."/>
            <person name="Jacobson D."/>
            <person name="Doktycz M.J."/>
            <person name="Veneault-Fourrey C."/>
            <person name="Kuo A."/>
            <person name="Mondo S."/>
            <person name="Calhoun S."/>
            <person name="Riley R."/>
            <person name="Ohm R."/>
            <person name="LaButti K."/>
            <person name="Andreopoulos B."/>
            <person name="Pangilinan J."/>
            <person name="Nolan M."/>
            <person name="Tritt A."/>
            <person name="Clum A."/>
            <person name="Lipzen A."/>
            <person name="Daum C."/>
            <person name="Barry K."/>
            <person name="Grigoriev I.V."/>
            <person name="Vilgalys R."/>
        </authorList>
    </citation>
    <scope>NUCLEOTIDE SEQUENCE</scope>
    <source>
        <strain evidence="7">PMI_201</strain>
    </source>
</reference>
<dbReference type="GO" id="GO:0022857">
    <property type="term" value="F:transmembrane transporter activity"/>
    <property type="evidence" value="ECO:0007669"/>
    <property type="project" value="InterPro"/>
</dbReference>
<gene>
    <name evidence="7" type="ORF">BGW36DRAFT_305891</name>
</gene>
<dbReference type="Proteomes" id="UP001201262">
    <property type="component" value="Unassembled WGS sequence"/>
</dbReference>
<evidence type="ECO:0000256" key="5">
    <source>
        <dbReference type="SAM" id="Phobius"/>
    </source>
</evidence>
<dbReference type="GeneID" id="70242392"/>
<evidence type="ECO:0000259" key="6">
    <source>
        <dbReference type="PROSITE" id="PS50850"/>
    </source>
</evidence>
<feature type="transmembrane region" description="Helical" evidence="5">
    <location>
        <begin position="342"/>
        <end position="361"/>
    </location>
</feature>
<feature type="transmembrane region" description="Helical" evidence="5">
    <location>
        <begin position="122"/>
        <end position="145"/>
    </location>
</feature>
<proteinExistence type="predicted"/>
<accession>A0AAD4KGV5</accession>
<keyword evidence="8" id="KW-1185">Reference proteome</keyword>
<comment type="subcellular location">
    <subcellularLocation>
        <location evidence="1">Membrane</location>
        <topology evidence="1">Multi-pass membrane protein</topology>
    </subcellularLocation>
</comment>
<organism evidence="7 8">
    <name type="scientific">Talaromyces proteolyticus</name>
    <dbReference type="NCBI Taxonomy" id="1131652"/>
    <lineage>
        <taxon>Eukaryota</taxon>
        <taxon>Fungi</taxon>
        <taxon>Dikarya</taxon>
        <taxon>Ascomycota</taxon>
        <taxon>Pezizomycotina</taxon>
        <taxon>Eurotiomycetes</taxon>
        <taxon>Eurotiomycetidae</taxon>
        <taxon>Eurotiales</taxon>
        <taxon>Trichocomaceae</taxon>
        <taxon>Talaromyces</taxon>
        <taxon>Talaromyces sect. Bacilispori</taxon>
    </lineage>
</organism>
<dbReference type="PANTHER" id="PTHR23502">
    <property type="entry name" value="MAJOR FACILITATOR SUPERFAMILY"/>
    <property type="match status" value="1"/>
</dbReference>
<dbReference type="PROSITE" id="PS50850">
    <property type="entry name" value="MFS"/>
    <property type="match status" value="1"/>
</dbReference>
<dbReference type="Pfam" id="PF07690">
    <property type="entry name" value="MFS_1"/>
    <property type="match status" value="1"/>
</dbReference>
<feature type="transmembrane region" description="Helical" evidence="5">
    <location>
        <begin position="257"/>
        <end position="279"/>
    </location>
</feature>
<dbReference type="GO" id="GO:0005886">
    <property type="term" value="C:plasma membrane"/>
    <property type="evidence" value="ECO:0007669"/>
    <property type="project" value="TreeGrafter"/>
</dbReference>
<dbReference type="EMBL" id="JAJTJA010000013">
    <property type="protein sequence ID" value="KAH8690798.1"/>
    <property type="molecule type" value="Genomic_DNA"/>
</dbReference>
<evidence type="ECO:0000256" key="2">
    <source>
        <dbReference type="ARBA" id="ARBA00022692"/>
    </source>
</evidence>
<feature type="transmembrane region" description="Helical" evidence="5">
    <location>
        <begin position="373"/>
        <end position="394"/>
    </location>
</feature>
<feature type="transmembrane region" description="Helical" evidence="5">
    <location>
        <begin position="65"/>
        <end position="86"/>
    </location>
</feature>
<feature type="transmembrane region" description="Helical" evidence="5">
    <location>
        <begin position="439"/>
        <end position="457"/>
    </location>
</feature>
<feature type="transmembrane region" description="Helical" evidence="5">
    <location>
        <begin position="299"/>
        <end position="321"/>
    </location>
</feature>
<dbReference type="InterPro" id="IPR011701">
    <property type="entry name" value="MFS"/>
</dbReference>
<evidence type="ECO:0000256" key="3">
    <source>
        <dbReference type="ARBA" id="ARBA00022989"/>
    </source>
</evidence>
<feature type="transmembrane region" description="Helical" evidence="5">
    <location>
        <begin position="26"/>
        <end position="53"/>
    </location>
</feature>
<feature type="transmembrane region" description="Helical" evidence="5">
    <location>
        <begin position="152"/>
        <end position="170"/>
    </location>
</feature>
<feature type="transmembrane region" description="Helical" evidence="5">
    <location>
        <begin position="93"/>
        <end position="110"/>
    </location>
</feature>
<dbReference type="Gene3D" id="1.20.1250.20">
    <property type="entry name" value="MFS general substrate transporter like domains"/>
    <property type="match status" value="1"/>
</dbReference>
<evidence type="ECO:0000256" key="4">
    <source>
        <dbReference type="ARBA" id="ARBA00023136"/>
    </source>
</evidence>
<dbReference type="InterPro" id="IPR020846">
    <property type="entry name" value="MFS_dom"/>
</dbReference>
<dbReference type="PANTHER" id="PTHR23502:SF34">
    <property type="entry name" value="PROTEIN HOL1"/>
    <property type="match status" value="1"/>
</dbReference>
<dbReference type="InterPro" id="IPR036259">
    <property type="entry name" value="MFS_trans_sf"/>
</dbReference>
<dbReference type="RefSeq" id="XP_046066994.1">
    <property type="nucleotide sequence ID" value="XM_046212105.1"/>
</dbReference>
<evidence type="ECO:0000313" key="8">
    <source>
        <dbReference type="Proteomes" id="UP001201262"/>
    </source>
</evidence>
<sequence length="470" mass="51587">MQRNLIPRPTNDPKDPLTWSTWRKHLAFTSIAFFVFLSNYITAAIGPALVSIIKEFNISQTQAGYLITLNILSLGVGNLFWIPFAVKFGKRPIIILSSAIFFGSSIWSALAKSYGSLLGARIIQGFGASSSEALGPAVVADLYFLHERGTKIGFYTFMIGGGSSIGGVFSGLVMKSSNNWRWVQWMCTILTGICFALTVLFQPETNFKRSAESELGEGPEVLPHEQGQYSWIQSLELFGGYNREGSLRAFLQRPIELILYPGIFWAAITYGVTLGWVVLQQTVNSVYFPEQYGFNALAVGDISAATIIGALAGCFFGGPVSDWISAAIAKRKKGLFTPEMRLWTLVPAFILGPVGLMLWGVGLGKNLHWSVPIAGTAITYGILCLVPAVGMSYVVDSYKPLAGEAITSLTAFKNTFAFGISFAVFPWLERDGFIKMSGYMTLIEGLTFLTTVPLFLYGKQLRKFTSRYHV</sequence>
<feature type="domain" description="Major facilitator superfamily (MFS) profile" evidence="6">
    <location>
        <begin position="27"/>
        <end position="470"/>
    </location>
</feature>
<keyword evidence="3 5" id="KW-1133">Transmembrane helix</keyword>
<feature type="transmembrane region" description="Helical" evidence="5">
    <location>
        <begin position="182"/>
        <end position="201"/>
    </location>
</feature>
<name>A0AAD4KGV5_9EURO</name>
<dbReference type="SUPFAM" id="SSF103473">
    <property type="entry name" value="MFS general substrate transporter"/>
    <property type="match status" value="1"/>
</dbReference>
<keyword evidence="2 5" id="KW-0812">Transmembrane</keyword>
<dbReference type="AlphaFoldDB" id="A0AAD4KGV5"/>